<evidence type="ECO:0000313" key="4">
    <source>
        <dbReference type="Proteomes" id="UP000001449"/>
    </source>
</evidence>
<dbReference type="GO" id="GO:0000049">
    <property type="term" value="F:tRNA binding"/>
    <property type="evidence" value="ECO:0000318"/>
    <property type="project" value="GO_Central"/>
</dbReference>
<dbReference type="PaxDb" id="35128-Thaps3202"/>
<evidence type="ECO:0008006" key="5">
    <source>
        <dbReference type="Google" id="ProtNLM"/>
    </source>
</evidence>
<protein>
    <recommendedName>
        <fullName evidence="5">NFACT RNA-binding domain-containing protein</fullName>
    </recommendedName>
</protein>
<dbReference type="EMBL" id="CM000640">
    <property type="protein sequence ID" value="EED94140.1"/>
    <property type="molecule type" value="Genomic_DNA"/>
</dbReference>
<dbReference type="GO" id="GO:0043023">
    <property type="term" value="F:ribosomal large subunit binding"/>
    <property type="evidence" value="ECO:0000318"/>
    <property type="project" value="GO_Central"/>
</dbReference>
<dbReference type="HOGENOM" id="CLU_664804_0_0_1"/>
<dbReference type="GO" id="GO:1990116">
    <property type="term" value="P:ribosome-associated ubiquitin-dependent protein catabolic process"/>
    <property type="evidence" value="ECO:0000318"/>
    <property type="project" value="GO_Central"/>
</dbReference>
<proteinExistence type="predicted"/>
<dbReference type="AlphaFoldDB" id="B8BX40"/>
<feature type="chain" id="PRO_5002868757" description="NFACT RNA-binding domain-containing protein" evidence="2">
    <location>
        <begin position="21"/>
        <end position="414"/>
    </location>
</feature>
<dbReference type="STRING" id="35128.B8BX40"/>
<dbReference type="eggNOG" id="ENOG502S3C9">
    <property type="taxonomic scope" value="Eukaryota"/>
</dbReference>
<dbReference type="Proteomes" id="UP000001449">
    <property type="component" value="Chromosome 3"/>
</dbReference>
<dbReference type="GeneID" id="7444016"/>
<dbReference type="RefSeq" id="XP_002288704.1">
    <property type="nucleotide sequence ID" value="XM_002288668.1"/>
</dbReference>
<feature type="compositionally biased region" description="Basic and acidic residues" evidence="1">
    <location>
        <begin position="270"/>
        <end position="281"/>
    </location>
</feature>
<feature type="region of interest" description="Disordered" evidence="1">
    <location>
        <begin position="270"/>
        <end position="295"/>
    </location>
</feature>
<evidence type="ECO:0000256" key="1">
    <source>
        <dbReference type="SAM" id="MobiDB-lite"/>
    </source>
</evidence>
<dbReference type="GO" id="GO:1990112">
    <property type="term" value="C:RQC complex"/>
    <property type="evidence" value="ECO:0000318"/>
    <property type="project" value="GO_Central"/>
</dbReference>
<organism evidence="3 4">
    <name type="scientific">Thalassiosira pseudonana</name>
    <name type="common">Marine diatom</name>
    <name type="synonym">Cyclotella nana</name>
    <dbReference type="NCBI Taxonomy" id="35128"/>
    <lineage>
        <taxon>Eukaryota</taxon>
        <taxon>Sar</taxon>
        <taxon>Stramenopiles</taxon>
        <taxon>Ochrophyta</taxon>
        <taxon>Bacillariophyta</taxon>
        <taxon>Coscinodiscophyceae</taxon>
        <taxon>Thalassiosirophycidae</taxon>
        <taxon>Thalassiosirales</taxon>
        <taxon>Thalassiosiraceae</taxon>
        <taxon>Thalassiosira</taxon>
    </lineage>
</organism>
<dbReference type="KEGG" id="tps:THAPSDRAFT_3202"/>
<gene>
    <name evidence="3" type="ORF">THAPSDRAFT_3202</name>
</gene>
<reference evidence="3 4" key="2">
    <citation type="journal article" date="2008" name="Nature">
        <title>The Phaeodactylum genome reveals the evolutionary history of diatom genomes.</title>
        <authorList>
            <person name="Bowler C."/>
            <person name="Allen A.E."/>
            <person name="Badger J.H."/>
            <person name="Grimwood J."/>
            <person name="Jabbari K."/>
            <person name="Kuo A."/>
            <person name="Maheswari U."/>
            <person name="Martens C."/>
            <person name="Maumus F."/>
            <person name="Otillar R.P."/>
            <person name="Rayko E."/>
            <person name="Salamov A."/>
            <person name="Vandepoele K."/>
            <person name="Beszteri B."/>
            <person name="Gruber A."/>
            <person name="Heijde M."/>
            <person name="Katinka M."/>
            <person name="Mock T."/>
            <person name="Valentin K."/>
            <person name="Verret F."/>
            <person name="Berges J.A."/>
            <person name="Brownlee C."/>
            <person name="Cadoret J.P."/>
            <person name="Chiovitti A."/>
            <person name="Choi C.J."/>
            <person name="Coesel S."/>
            <person name="De Martino A."/>
            <person name="Detter J.C."/>
            <person name="Durkin C."/>
            <person name="Falciatore A."/>
            <person name="Fournet J."/>
            <person name="Haruta M."/>
            <person name="Huysman M.J."/>
            <person name="Jenkins B.D."/>
            <person name="Jiroutova K."/>
            <person name="Jorgensen R.E."/>
            <person name="Joubert Y."/>
            <person name="Kaplan A."/>
            <person name="Kroger N."/>
            <person name="Kroth P.G."/>
            <person name="La Roche J."/>
            <person name="Lindquist E."/>
            <person name="Lommer M."/>
            <person name="Martin-Jezequel V."/>
            <person name="Lopez P.J."/>
            <person name="Lucas S."/>
            <person name="Mangogna M."/>
            <person name="McGinnis K."/>
            <person name="Medlin L.K."/>
            <person name="Montsant A."/>
            <person name="Oudot-Le Secq M.P."/>
            <person name="Napoli C."/>
            <person name="Obornik M."/>
            <person name="Parker M.S."/>
            <person name="Petit J.L."/>
            <person name="Porcel B.M."/>
            <person name="Poulsen N."/>
            <person name="Robison M."/>
            <person name="Rychlewski L."/>
            <person name="Rynearson T.A."/>
            <person name="Schmutz J."/>
            <person name="Shapiro H."/>
            <person name="Siaut M."/>
            <person name="Stanley M."/>
            <person name="Sussman M.R."/>
            <person name="Taylor A.R."/>
            <person name="Vardi A."/>
            <person name="von Dassow P."/>
            <person name="Vyverman W."/>
            <person name="Willis A."/>
            <person name="Wyrwicz L.S."/>
            <person name="Rokhsar D.S."/>
            <person name="Weissenbach J."/>
            <person name="Armbrust E.V."/>
            <person name="Green B.R."/>
            <person name="Van de Peer Y."/>
            <person name="Grigoriev I.V."/>
        </authorList>
    </citation>
    <scope>NUCLEOTIDE SEQUENCE [LARGE SCALE GENOMIC DNA]</scope>
    <source>
        <strain evidence="3 4">CCMP1335</strain>
    </source>
</reference>
<dbReference type="InParanoid" id="B8BX40"/>
<keyword evidence="2" id="KW-0732">Signal</keyword>
<keyword evidence="4" id="KW-1185">Reference proteome</keyword>
<dbReference type="GO" id="GO:0072344">
    <property type="term" value="P:rescue of stalled ribosome"/>
    <property type="evidence" value="ECO:0000318"/>
    <property type="project" value="GO_Central"/>
</dbReference>
<sequence>MNVTSKALMLLLASLPTARMTSRGTVFSVSNLVSKTGIQHRHSTSSATSSSGLSLKRSVAFANHSGKPSSKHLTHSEQFRASATVSNTCNSLSFLRKQFRDRQQCFSTQQFMSSDDDTSAEHLFNMPNIKKETARLTLRTHKKIGKVSTRIRAAEDQLQKIRLAIDENTSMDMDDELIEQLESAPSTFDMEAYQEELEELQCMLQKLNWLEEQLNTPPLSKKKSLLTADEITTLLPKDNVGQQIMDYIEELDANKNKEQEKQQRIEQDIRNKRAKKEKSLNMKENNQQNEGGRLPYRKQATDNDVLSLSPEHRSSSHWWYHASGCPGSHVVLCTDVQSPSEEDILDAASLAALKSKCIGQSVIKVSMTRCRNVSKPPGAKPGLVQLNGEVKTVSLRKADVEKRCERLEKTVVVN</sequence>
<evidence type="ECO:0000256" key="2">
    <source>
        <dbReference type="SAM" id="SignalP"/>
    </source>
</evidence>
<dbReference type="OMA" id="MHAAGCP"/>
<accession>B8BX40</accession>
<evidence type="ECO:0000313" key="3">
    <source>
        <dbReference type="EMBL" id="EED94140.1"/>
    </source>
</evidence>
<feature type="signal peptide" evidence="2">
    <location>
        <begin position="1"/>
        <end position="20"/>
    </location>
</feature>
<name>B8BX40_THAPS</name>
<reference evidence="3 4" key="1">
    <citation type="journal article" date="2004" name="Science">
        <title>The genome of the diatom Thalassiosira pseudonana: ecology, evolution, and metabolism.</title>
        <authorList>
            <person name="Armbrust E.V."/>
            <person name="Berges J.A."/>
            <person name="Bowler C."/>
            <person name="Green B.R."/>
            <person name="Martinez D."/>
            <person name="Putnam N.H."/>
            <person name="Zhou S."/>
            <person name="Allen A.E."/>
            <person name="Apt K.E."/>
            <person name="Bechner M."/>
            <person name="Brzezinski M.A."/>
            <person name="Chaal B.K."/>
            <person name="Chiovitti A."/>
            <person name="Davis A.K."/>
            <person name="Demarest M.S."/>
            <person name="Detter J.C."/>
            <person name="Glavina T."/>
            <person name="Goodstein D."/>
            <person name="Hadi M.Z."/>
            <person name="Hellsten U."/>
            <person name="Hildebrand M."/>
            <person name="Jenkins B.D."/>
            <person name="Jurka J."/>
            <person name="Kapitonov V.V."/>
            <person name="Kroger N."/>
            <person name="Lau W.W."/>
            <person name="Lane T.W."/>
            <person name="Larimer F.W."/>
            <person name="Lippmeier J.C."/>
            <person name="Lucas S."/>
            <person name="Medina M."/>
            <person name="Montsant A."/>
            <person name="Obornik M."/>
            <person name="Parker M.S."/>
            <person name="Palenik B."/>
            <person name="Pazour G.J."/>
            <person name="Richardson P.M."/>
            <person name="Rynearson T.A."/>
            <person name="Saito M.A."/>
            <person name="Schwartz D.C."/>
            <person name="Thamatrakoln K."/>
            <person name="Valentin K."/>
            <person name="Vardi A."/>
            <person name="Wilkerson F.P."/>
            <person name="Rokhsar D.S."/>
        </authorList>
    </citation>
    <scope>NUCLEOTIDE SEQUENCE [LARGE SCALE GENOMIC DNA]</scope>
    <source>
        <strain evidence="3 4">CCMP1335</strain>
    </source>
</reference>